<keyword evidence="14" id="KW-0807">Transducer</keyword>
<evidence type="ECO:0000256" key="12">
    <source>
        <dbReference type="ARBA" id="ARBA00023170"/>
    </source>
</evidence>
<feature type="transmembrane region" description="Helical" evidence="20">
    <location>
        <begin position="703"/>
        <end position="726"/>
    </location>
</feature>
<feature type="transmembrane region" description="Helical" evidence="20">
    <location>
        <begin position="581"/>
        <end position="602"/>
    </location>
</feature>
<evidence type="ECO:0000256" key="5">
    <source>
        <dbReference type="ARBA" id="ARBA00022729"/>
    </source>
</evidence>
<keyword evidence="6 20" id="KW-1133">Transmembrane helix</keyword>
<keyword evidence="11" id="KW-1015">Disulfide bond</keyword>
<evidence type="ECO:0000256" key="13">
    <source>
        <dbReference type="ARBA" id="ARBA00023180"/>
    </source>
</evidence>
<evidence type="ECO:0000256" key="16">
    <source>
        <dbReference type="ARBA" id="ARBA00034104"/>
    </source>
</evidence>
<evidence type="ECO:0000256" key="21">
    <source>
        <dbReference type="SAM" id="SignalP"/>
    </source>
</evidence>
<comment type="similarity">
    <text evidence="1">Belongs to the G-protein coupled receptor 3 family. GABA-B receptor subfamily.</text>
</comment>
<evidence type="ECO:0000256" key="14">
    <source>
        <dbReference type="ARBA" id="ARBA00023224"/>
    </source>
</evidence>
<keyword evidence="2" id="KW-1003">Cell membrane</keyword>
<feature type="signal peptide" evidence="21">
    <location>
        <begin position="1"/>
        <end position="27"/>
    </location>
</feature>
<keyword evidence="24" id="KW-1185">Reference proteome</keyword>
<dbReference type="CDD" id="cd15047">
    <property type="entry name" value="7tmC_GABA-B-like"/>
    <property type="match status" value="1"/>
</dbReference>
<evidence type="ECO:0000256" key="7">
    <source>
        <dbReference type="ARBA" id="ARBA00023018"/>
    </source>
</evidence>
<feature type="transmembrane region" description="Helical" evidence="20">
    <location>
        <begin position="459"/>
        <end position="486"/>
    </location>
</feature>
<feature type="chain" id="PRO_5035880183" description="Gamma-aminobutyric acid type B receptor subunit 2" evidence="21">
    <location>
        <begin position="28"/>
        <end position="812"/>
    </location>
</feature>
<dbReference type="PRINTS" id="PR01177">
    <property type="entry name" value="GABAB1RECPTR"/>
</dbReference>
<feature type="domain" description="G-protein coupled receptors family 3 profile" evidence="22">
    <location>
        <begin position="465"/>
        <end position="731"/>
    </location>
</feature>
<dbReference type="GO" id="GO:0045211">
    <property type="term" value="C:postsynaptic membrane"/>
    <property type="evidence" value="ECO:0007669"/>
    <property type="project" value="UniProtKB-SubCell"/>
</dbReference>
<dbReference type="PANTHER" id="PTHR10519">
    <property type="entry name" value="GABA-B RECEPTOR"/>
    <property type="match status" value="1"/>
</dbReference>
<feature type="region of interest" description="Disordered" evidence="19">
    <location>
        <begin position="786"/>
        <end position="812"/>
    </location>
</feature>
<evidence type="ECO:0000256" key="4">
    <source>
        <dbReference type="ARBA" id="ARBA00022692"/>
    </source>
</evidence>
<reference evidence="23" key="1">
    <citation type="submission" date="2022-03" db="EMBL/GenBank/DDBJ databases">
        <authorList>
            <person name="Martin C."/>
        </authorList>
    </citation>
    <scope>NUCLEOTIDE SEQUENCE</scope>
</reference>
<evidence type="ECO:0000256" key="2">
    <source>
        <dbReference type="ARBA" id="ARBA00022475"/>
    </source>
</evidence>
<evidence type="ECO:0000256" key="8">
    <source>
        <dbReference type="ARBA" id="ARBA00023040"/>
    </source>
</evidence>
<dbReference type="GO" id="GO:0038039">
    <property type="term" value="C:G protein-coupled receptor heterodimeric complex"/>
    <property type="evidence" value="ECO:0007669"/>
    <property type="project" value="TreeGrafter"/>
</dbReference>
<feature type="transmembrane region" description="Helical" evidence="20">
    <location>
        <begin position="539"/>
        <end position="560"/>
    </location>
</feature>
<keyword evidence="5 21" id="KW-0732">Signal</keyword>
<dbReference type="PROSITE" id="PS50259">
    <property type="entry name" value="G_PROTEIN_RECEP_F3_4"/>
    <property type="match status" value="1"/>
</dbReference>
<keyword evidence="8" id="KW-0297">G-protein coupled receptor</keyword>
<keyword evidence="3" id="KW-0597">Phosphoprotein</keyword>
<dbReference type="PRINTS" id="PR01176">
    <property type="entry name" value="GABABRECEPTR"/>
</dbReference>
<keyword evidence="7" id="KW-0770">Synapse</keyword>
<dbReference type="EMBL" id="CAIIXF020000009">
    <property type="protein sequence ID" value="CAH1794813.1"/>
    <property type="molecule type" value="Genomic_DNA"/>
</dbReference>
<evidence type="ECO:0000256" key="10">
    <source>
        <dbReference type="ARBA" id="ARBA00023136"/>
    </source>
</evidence>
<dbReference type="GO" id="GO:0004965">
    <property type="term" value="F:G protein-coupled GABA receptor activity"/>
    <property type="evidence" value="ECO:0007669"/>
    <property type="project" value="InterPro"/>
</dbReference>
<dbReference type="GO" id="GO:0007214">
    <property type="term" value="P:gamma-aminobutyric acid signaling pathway"/>
    <property type="evidence" value="ECO:0007669"/>
    <property type="project" value="TreeGrafter"/>
</dbReference>
<evidence type="ECO:0000256" key="15">
    <source>
        <dbReference type="ARBA" id="ARBA00023257"/>
    </source>
</evidence>
<gene>
    <name evidence="23" type="ORF">OFUS_LOCUS19451</name>
</gene>
<name>A0A8S4PNJ2_OWEFU</name>
<dbReference type="Proteomes" id="UP000749559">
    <property type="component" value="Unassembled WGS sequence"/>
</dbReference>
<organism evidence="23 24">
    <name type="scientific">Owenia fusiformis</name>
    <name type="common">Polychaete worm</name>
    <dbReference type="NCBI Taxonomy" id="6347"/>
    <lineage>
        <taxon>Eukaryota</taxon>
        <taxon>Metazoa</taxon>
        <taxon>Spiralia</taxon>
        <taxon>Lophotrochozoa</taxon>
        <taxon>Annelida</taxon>
        <taxon>Polychaeta</taxon>
        <taxon>Sedentaria</taxon>
        <taxon>Canalipalpata</taxon>
        <taxon>Sabellida</taxon>
        <taxon>Oweniida</taxon>
        <taxon>Oweniidae</taxon>
        <taxon>Owenia</taxon>
    </lineage>
</organism>
<evidence type="ECO:0000256" key="19">
    <source>
        <dbReference type="SAM" id="MobiDB-lite"/>
    </source>
</evidence>
<evidence type="ECO:0000313" key="23">
    <source>
        <dbReference type="EMBL" id="CAH1794813.1"/>
    </source>
</evidence>
<evidence type="ECO:0000313" key="24">
    <source>
        <dbReference type="Proteomes" id="UP000749559"/>
    </source>
</evidence>
<keyword evidence="10 20" id="KW-0472">Membrane</keyword>
<dbReference type="Gene3D" id="3.40.50.2300">
    <property type="match status" value="2"/>
</dbReference>
<dbReference type="FunFam" id="3.40.50.2300:FF:000072">
    <property type="entry name" value="Gamma-aminobutyric acid type B receptor subunit 2"/>
    <property type="match status" value="1"/>
</dbReference>
<dbReference type="Pfam" id="PF00003">
    <property type="entry name" value="7tm_3"/>
    <property type="match status" value="1"/>
</dbReference>
<evidence type="ECO:0000256" key="1">
    <source>
        <dbReference type="ARBA" id="ARBA00008991"/>
    </source>
</evidence>
<dbReference type="OrthoDB" id="2150267at2759"/>
<feature type="transmembrane region" description="Helical" evidence="20">
    <location>
        <begin position="638"/>
        <end position="659"/>
    </location>
</feature>
<sequence>MELTQTFKKLQTIIYILFVSLARQCESKKTIHIGGICIMSNHWWFHAKTFPYVIQSAFEDINNATWILPNYDLQLHMKDSQGSPGLGIKALYEFVHEPPVKTMLIGPAKSEIAVAVSQAAPVWNLVSLLYSAKATTLNNRKQFPNIYRMNFNERSFNPVRVAIMKEFGWARVATLTIQEEPYVSQMDDFHNQLAAEGMTLVSAGVLTASDDDYIAGQVKTLKQYDARIIVANINDLYVRQVFCEAYKIGITGDKYVWMLMNWAATPGWPVKTQPIYGVAPNSSCSVEELYTAAEGYIGMEQKYLSESSEKTISGMTPSEINDRAWSRYSKYIDDGELSLSHTYAYDSGWAIALALQAAIPKLAMINKTLEDFSYDDSTMADIFKECLEDLSYFGSSGPVAFDSSGTRVGITYLYRWANRSNREIGYFDGQTNLLNWYSPLKWKGGSPPLDSFIRKDVELMLPVGVAISFITLAILGLGFAVCLLIFNIRNRKMQMIKMSSPNLNNMLLVGAMAIYGAVVVGAFDVRLVPLDGITVLCNAQTWIVTIAFTLAFGCMFTKTWRVHVLFTNQKLEKKVVKDSQLFGMVGVLILVDVLILTTWTIVDPLKASSFIMDEELDETNDDLIIIPHYTECQSKHSLWWLLTLYCYKGLLLIIGSLLAWETRKVTIPGLNDSKIIGMCVYNITVLSAFSVPITHLLTDAQFLTRFCLISSLMIVCTTTTLLILFVPKVMMRSQNVKVGNFSLGGGTSANHTKPTGSALGNGSRMNLKVPKVPKMDNDLQLADVTSMGPNGLTDEVSTPKSTRMTNIGSVTT</sequence>
<keyword evidence="13" id="KW-0325">Glycoprotein</keyword>
<keyword evidence="12" id="KW-0675">Receptor</keyword>
<dbReference type="InterPro" id="IPR002455">
    <property type="entry name" value="GPCR3_GABA-B"/>
</dbReference>
<dbReference type="InterPro" id="IPR001828">
    <property type="entry name" value="ANF_lig-bd_rcpt"/>
</dbReference>
<keyword evidence="9" id="KW-0175">Coiled coil</keyword>
<dbReference type="AlphaFoldDB" id="A0A8S4PNJ2"/>
<evidence type="ECO:0000256" key="11">
    <source>
        <dbReference type="ARBA" id="ARBA00023157"/>
    </source>
</evidence>
<feature type="compositionally biased region" description="Polar residues" evidence="19">
    <location>
        <begin position="795"/>
        <end position="812"/>
    </location>
</feature>
<evidence type="ECO:0000256" key="3">
    <source>
        <dbReference type="ARBA" id="ARBA00022553"/>
    </source>
</evidence>
<keyword evidence="4 20" id="KW-0812">Transmembrane</keyword>
<dbReference type="FunFam" id="3.40.50.2300:FF:000063">
    <property type="entry name" value="Gamma-aminobutyric acid type B receptor subunit"/>
    <property type="match status" value="1"/>
</dbReference>
<evidence type="ECO:0000256" key="17">
    <source>
        <dbReference type="ARBA" id="ARBA00073785"/>
    </source>
</evidence>
<feature type="transmembrane region" description="Helical" evidence="20">
    <location>
        <begin position="507"/>
        <end position="527"/>
    </location>
</feature>
<dbReference type="CDD" id="cd06366">
    <property type="entry name" value="PBP1_GABAb_receptor"/>
    <property type="match status" value="1"/>
</dbReference>
<dbReference type="Pfam" id="PF01094">
    <property type="entry name" value="ANF_receptor"/>
    <property type="match status" value="1"/>
</dbReference>
<dbReference type="PANTHER" id="PTHR10519:SF74">
    <property type="entry name" value="GAMMA-AMINOBUTYRIC ACID TYPE B RECEPTOR SUBUNIT 2"/>
    <property type="match status" value="1"/>
</dbReference>
<evidence type="ECO:0000259" key="22">
    <source>
        <dbReference type="PROSITE" id="PS50259"/>
    </source>
</evidence>
<protein>
    <recommendedName>
        <fullName evidence="17">Gamma-aminobutyric acid type B receptor subunit 2</fullName>
    </recommendedName>
    <alternativeName>
        <fullName evidence="18">G-protein coupled receptor 51</fullName>
    </alternativeName>
</protein>
<dbReference type="SUPFAM" id="SSF53822">
    <property type="entry name" value="Periplasmic binding protein-like I"/>
    <property type="match status" value="1"/>
</dbReference>
<dbReference type="InterPro" id="IPR017978">
    <property type="entry name" value="GPCR_3_C"/>
</dbReference>
<evidence type="ECO:0000256" key="6">
    <source>
        <dbReference type="ARBA" id="ARBA00022989"/>
    </source>
</evidence>
<dbReference type="InterPro" id="IPR028082">
    <property type="entry name" value="Peripla_BP_I"/>
</dbReference>
<evidence type="ECO:0000256" key="9">
    <source>
        <dbReference type="ARBA" id="ARBA00023054"/>
    </source>
</evidence>
<evidence type="ECO:0000256" key="18">
    <source>
        <dbReference type="ARBA" id="ARBA00083903"/>
    </source>
</evidence>
<feature type="transmembrane region" description="Helical" evidence="20">
    <location>
        <begin position="679"/>
        <end position="697"/>
    </location>
</feature>
<evidence type="ECO:0000256" key="20">
    <source>
        <dbReference type="SAM" id="Phobius"/>
    </source>
</evidence>
<comment type="caution">
    <text evidence="23">The sequence shown here is derived from an EMBL/GenBank/DDBJ whole genome shotgun (WGS) entry which is preliminary data.</text>
</comment>
<proteinExistence type="inferred from homology"/>
<keyword evidence="15" id="KW-0628">Postsynaptic cell membrane</keyword>
<comment type="subcellular location">
    <subcellularLocation>
        <location evidence="16">Postsynaptic cell membrane</location>
        <topology evidence="16">Multi-pass membrane protein</topology>
    </subcellularLocation>
</comment>
<accession>A0A8S4PNJ2</accession>